<keyword evidence="1" id="KW-0805">Transcription regulation</keyword>
<dbReference type="InterPro" id="IPR036390">
    <property type="entry name" value="WH_DNA-bd_sf"/>
</dbReference>
<keyword evidence="6" id="KW-1185">Reference proteome</keyword>
<sequence length="163" mass="17853">MSKLKNMLHDEQYSSSREVFDRLLAVASLITDDMRSALREGGLTQARATALWEVARHGPITQRGLADRLRVTPRNVTTLVDALADAGLVTRAEHARDRRAVLVELTDEGRTTVARMDAEATTLAEELFGALPPADRTAVVELFDRIARRFSGETPASEPGVAD</sequence>
<evidence type="ECO:0000313" key="6">
    <source>
        <dbReference type="Proteomes" id="UP000188836"/>
    </source>
</evidence>
<dbReference type="Pfam" id="PF01047">
    <property type="entry name" value="MarR"/>
    <property type="match status" value="1"/>
</dbReference>
<protein>
    <recommendedName>
        <fullName evidence="4">HTH marR-type domain-containing protein</fullName>
    </recommendedName>
</protein>
<evidence type="ECO:0000256" key="2">
    <source>
        <dbReference type="ARBA" id="ARBA00023125"/>
    </source>
</evidence>
<organism evidence="5 6">
    <name type="scientific">Nocardia donostiensis</name>
    <dbReference type="NCBI Taxonomy" id="1538463"/>
    <lineage>
        <taxon>Bacteria</taxon>
        <taxon>Bacillati</taxon>
        <taxon>Actinomycetota</taxon>
        <taxon>Actinomycetes</taxon>
        <taxon>Mycobacteriales</taxon>
        <taxon>Nocardiaceae</taxon>
        <taxon>Nocardia</taxon>
    </lineage>
</organism>
<accession>A0A1W0B971</accession>
<dbReference type="SMART" id="SM00347">
    <property type="entry name" value="HTH_MARR"/>
    <property type="match status" value="1"/>
</dbReference>
<dbReference type="PRINTS" id="PR00598">
    <property type="entry name" value="HTHMARR"/>
</dbReference>
<keyword evidence="2" id="KW-0238">DNA-binding</keyword>
<keyword evidence="3" id="KW-0804">Transcription</keyword>
<dbReference type="InterPro" id="IPR036388">
    <property type="entry name" value="WH-like_DNA-bd_sf"/>
</dbReference>
<gene>
    <name evidence="5" type="ORF">B0T46_22160</name>
</gene>
<dbReference type="PANTHER" id="PTHR42756">
    <property type="entry name" value="TRANSCRIPTIONAL REGULATOR, MARR"/>
    <property type="match status" value="1"/>
</dbReference>
<evidence type="ECO:0000256" key="3">
    <source>
        <dbReference type="ARBA" id="ARBA00023163"/>
    </source>
</evidence>
<dbReference type="GO" id="GO:0003677">
    <property type="term" value="F:DNA binding"/>
    <property type="evidence" value="ECO:0007669"/>
    <property type="project" value="UniProtKB-KW"/>
</dbReference>
<dbReference type="EMBL" id="MUMY01000022">
    <property type="protein sequence ID" value="ONM46622.1"/>
    <property type="molecule type" value="Genomic_DNA"/>
</dbReference>
<name>A0A1W0B971_9NOCA</name>
<feature type="domain" description="HTH marR-type" evidence="4">
    <location>
        <begin position="16"/>
        <end position="148"/>
    </location>
</feature>
<evidence type="ECO:0000313" key="5">
    <source>
        <dbReference type="EMBL" id="ONM46622.1"/>
    </source>
</evidence>
<dbReference type="Proteomes" id="UP000188836">
    <property type="component" value="Unassembled WGS sequence"/>
</dbReference>
<dbReference type="InterPro" id="IPR000835">
    <property type="entry name" value="HTH_MarR-typ"/>
</dbReference>
<comment type="caution">
    <text evidence="5">The sequence shown here is derived from an EMBL/GenBank/DDBJ whole genome shotgun (WGS) entry which is preliminary data.</text>
</comment>
<dbReference type="SUPFAM" id="SSF46785">
    <property type="entry name" value="Winged helix' DNA-binding domain"/>
    <property type="match status" value="1"/>
</dbReference>
<dbReference type="GO" id="GO:0003700">
    <property type="term" value="F:DNA-binding transcription factor activity"/>
    <property type="evidence" value="ECO:0007669"/>
    <property type="project" value="InterPro"/>
</dbReference>
<evidence type="ECO:0000256" key="1">
    <source>
        <dbReference type="ARBA" id="ARBA00023015"/>
    </source>
</evidence>
<dbReference type="STRING" id="1538463.B0T36_25470"/>
<evidence type="ECO:0000259" key="4">
    <source>
        <dbReference type="PROSITE" id="PS50995"/>
    </source>
</evidence>
<proteinExistence type="predicted"/>
<dbReference type="PANTHER" id="PTHR42756:SF1">
    <property type="entry name" value="TRANSCRIPTIONAL REPRESSOR OF EMRAB OPERON"/>
    <property type="match status" value="1"/>
</dbReference>
<dbReference type="AlphaFoldDB" id="A0A1W0B971"/>
<dbReference type="PROSITE" id="PS50995">
    <property type="entry name" value="HTH_MARR_2"/>
    <property type="match status" value="1"/>
</dbReference>
<dbReference type="Gene3D" id="1.10.10.10">
    <property type="entry name" value="Winged helix-like DNA-binding domain superfamily/Winged helix DNA-binding domain"/>
    <property type="match status" value="1"/>
</dbReference>
<reference evidence="5 6" key="1">
    <citation type="journal article" date="2016" name="Antonie Van Leeuwenhoek">
        <title>Nocardia donostiensis sp. nov., isolated from human respiratory specimens.</title>
        <authorList>
            <person name="Ercibengoa M."/>
            <person name="Bell M."/>
            <person name="Marimon J.M."/>
            <person name="Humrighouse B."/>
            <person name="Klenk H.P."/>
            <person name="Potter G."/>
            <person name="Perez-Trallero E."/>
        </authorList>
    </citation>
    <scope>NUCLEOTIDE SEQUENCE [LARGE SCALE GENOMIC DNA]</scope>
    <source>
        <strain evidence="5 6">X1655</strain>
    </source>
</reference>